<accession>A0A6B0U9X3</accession>
<sequence>MLPVLVSIQHTSFLLGFAFSPLATAFFKTVHVCSVKGSEPFKLATLIVIKSCSRVARSRSNQKTSLLVGSTVKPATCLTASQMRLLQ</sequence>
<dbReference type="EMBL" id="GIFC01003621">
    <property type="protein sequence ID" value="MXU85704.1"/>
    <property type="molecule type" value="Transcribed_RNA"/>
</dbReference>
<evidence type="ECO:0000313" key="1">
    <source>
        <dbReference type="EMBL" id="MXU85704.1"/>
    </source>
</evidence>
<name>A0A6B0U9X3_IXORI</name>
<reference evidence="1" key="1">
    <citation type="submission" date="2019-12" db="EMBL/GenBank/DDBJ databases">
        <title>An insight into the sialome of adult female Ixodes ricinus ticks feeding for 6 days.</title>
        <authorList>
            <person name="Perner J."/>
            <person name="Ribeiro J.M.C."/>
        </authorList>
    </citation>
    <scope>NUCLEOTIDE SEQUENCE</scope>
    <source>
        <strain evidence="1">Semi-engorged</strain>
        <tissue evidence="1">Salivary glands</tissue>
    </source>
</reference>
<organism evidence="1">
    <name type="scientific">Ixodes ricinus</name>
    <name type="common">Common tick</name>
    <name type="synonym">Acarus ricinus</name>
    <dbReference type="NCBI Taxonomy" id="34613"/>
    <lineage>
        <taxon>Eukaryota</taxon>
        <taxon>Metazoa</taxon>
        <taxon>Ecdysozoa</taxon>
        <taxon>Arthropoda</taxon>
        <taxon>Chelicerata</taxon>
        <taxon>Arachnida</taxon>
        <taxon>Acari</taxon>
        <taxon>Parasitiformes</taxon>
        <taxon>Ixodida</taxon>
        <taxon>Ixodoidea</taxon>
        <taxon>Ixodidae</taxon>
        <taxon>Ixodinae</taxon>
        <taxon>Ixodes</taxon>
    </lineage>
</organism>
<protein>
    <submittedName>
        <fullName evidence="1">Putative secreted protein</fullName>
    </submittedName>
</protein>
<dbReference type="AlphaFoldDB" id="A0A6B0U9X3"/>
<proteinExistence type="predicted"/>